<evidence type="ECO:0000313" key="2">
    <source>
        <dbReference type="EMBL" id="ESK98045.1"/>
    </source>
</evidence>
<dbReference type="KEGG" id="mrr:Moror_481"/>
<comment type="caution">
    <text evidence="2">The sequence shown here is derived from an EMBL/GenBank/DDBJ whole genome shotgun (WGS) entry which is preliminary data.</text>
</comment>
<sequence>MSSSAYSSSPSSIAKKKTLKRSPKKRVTKRPPSASEIARNQHHFETWVSHQNLEEASWETDIPDDLKADVRGILDTKGKIPLTWIQQDLALPRLATQEFVHWIKQVYEDQPEMFSDRADLDAESEKALYADLVIVLSAWRKLDVIQHSSSTEKWSEADYAANVYSVLRGPAIRASNLRVQCSLCLPEPTIPTISTEASRILSTKSVIPDCVLLLPTPLLAPLTPQYKSLARQTRISPLTTSSTRSTFRYQATPCIALSETPGFEFISSVWEDKQPNWKDGYRQNRMACASVVRHLWALGQVRTVVWGLVWCEGQVRVHVDWAAKGEDGKPIVQSAAYSTVPNEAFKVFDLSRPAHILEIYFLLRNIDQWTTGAFKERVTESVMTLANKKGETFVGWRRSEIAVKSSRKAKENATSVCSTEVKKARK</sequence>
<gene>
    <name evidence="2" type="ORF">Moror_481</name>
</gene>
<feature type="compositionally biased region" description="Low complexity" evidence="1">
    <location>
        <begin position="1"/>
        <end position="12"/>
    </location>
</feature>
<protein>
    <submittedName>
        <fullName evidence="2">Uncharacterized protein</fullName>
    </submittedName>
</protein>
<evidence type="ECO:0000313" key="3">
    <source>
        <dbReference type="Proteomes" id="UP000017559"/>
    </source>
</evidence>
<dbReference type="OrthoDB" id="3261881at2759"/>
<evidence type="ECO:0000256" key="1">
    <source>
        <dbReference type="SAM" id="MobiDB-lite"/>
    </source>
</evidence>
<organism evidence="2 3">
    <name type="scientific">Moniliophthora roreri (strain MCA 2997)</name>
    <name type="common">Cocoa frosty pod rot fungus</name>
    <name type="synonym">Crinipellis roreri</name>
    <dbReference type="NCBI Taxonomy" id="1381753"/>
    <lineage>
        <taxon>Eukaryota</taxon>
        <taxon>Fungi</taxon>
        <taxon>Dikarya</taxon>
        <taxon>Basidiomycota</taxon>
        <taxon>Agaricomycotina</taxon>
        <taxon>Agaricomycetes</taxon>
        <taxon>Agaricomycetidae</taxon>
        <taxon>Agaricales</taxon>
        <taxon>Marasmiineae</taxon>
        <taxon>Marasmiaceae</taxon>
        <taxon>Moniliophthora</taxon>
    </lineage>
</organism>
<feature type="compositionally biased region" description="Basic residues" evidence="1">
    <location>
        <begin position="14"/>
        <end position="29"/>
    </location>
</feature>
<dbReference type="HOGENOM" id="CLU_634783_0_0_1"/>
<dbReference type="AlphaFoldDB" id="V2XZU5"/>
<feature type="region of interest" description="Disordered" evidence="1">
    <location>
        <begin position="1"/>
        <end position="38"/>
    </location>
</feature>
<dbReference type="Proteomes" id="UP000017559">
    <property type="component" value="Unassembled WGS sequence"/>
</dbReference>
<reference evidence="2 3" key="1">
    <citation type="journal article" date="2014" name="BMC Genomics">
        <title>Genome and secretome analysis of the hemibiotrophic fungal pathogen, Moniliophthora roreri, which causes frosty pod rot disease of cacao: mechanisms of the biotrophic and necrotrophic phases.</title>
        <authorList>
            <person name="Meinhardt L.W."/>
            <person name="Costa G.G.L."/>
            <person name="Thomazella D.P.T."/>
            <person name="Teixeira P.J.P.L."/>
            <person name="Carazzolle M.F."/>
            <person name="Schuster S.C."/>
            <person name="Carlson J.E."/>
            <person name="Guiltinan M.J."/>
            <person name="Mieczkowski P."/>
            <person name="Farmer A."/>
            <person name="Ramaraj T."/>
            <person name="Crozier J."/>
            <person name="Davis R.E."/>
            <person name="Shao J."/>
            <person name="Melnick R.L."/>
            <person name="Pereira G.A.G."/>
            <person name="Bailey B.A."/>
        </authorList>
    </citation>
    <scope>NUCLEOTIDE SEQUENCE [LARGE SCALE GENOMIC DNA]</scope>
    <source>
        <strain evidence="2 3">MCA 2997</strain>
    </source>
</reference>
<proteinExistence type="predicted"/>
<keyword evidence="3" id="KW-1185">Reference proteome</keyword>
<accession>V2XZU5</accession>
<name>V2XZU5_MONRO</name>
<dbReference type="EMBL" id="AWSO01000013">
    <property type="protein sequence ID" value="ESK98045.1"/>
    <property type="molecule type" value="Genomic_DNA"/>
</dbReference>